<name>A0A9D4UIZ8_ADICA</name>
<dbReference type="SUPFAM" id="SSF54106">
    <property type="entry name" value="LysM domain"/>
    <property type="match status" value="1"/>
</dbReference>
<dbReference type="Gene3D" id="3.10.350.10">
    <property type="entry name" value="LysM domain"/>
    <property type="match status" value="1"/>
</dbReference>
<feature type="domain" description="LysM" evidence="2">
    <location>
        <begin position="41"/>
        <end position="85"/>
    </location>
</feature>
<organism evidence="3 4">
    <name type="scientific">Adiantum capillus-veneris</name>
    <name type="common">Maidenhair fern</name>
    <dbReference type="NCBI Taxonomy" id="13818"/>
    <lineage>
        <taxon>Eukaryota</taxon>
        <taxon>Viridiplantae</taxon>
        <taxon>Streptophyta</taxon>
        <taxon>Embryophyta</taxon>
        <taxon>Tracheophyta</taxon>
        <taxon>Polypodiopsida</taxon>
        <taxon>Polypodiidae</taxon>
        <taxon>Polypodiales</taxon>
        <taxon>Pteridineae</taxon>
        <taxon>Pteridaceae</taxon>
        <taxon>Vittarioideae</taxon>
        <taxon>Adiantum</taxon>
    </lineage>
</organism>
<evidence type="ECO:0000313" key="3">
    <source>
        <dbReference type="EMBL" id="KAI5068788.1"/>
    </source>
</evidence>
<dbReference type="SMART" id="SM00257">
    <property type="entry name" value="LysM"/>
    <property type="match status" value="1"/>
</dbReference>
<keyword evidence="4" id="KW-1185">Reference proteome</keyword>
<reference evidence="3" key="1">
    <citation type="submission" date="2021-01" db="EMBL/GenBank/DDBJ databases">
        <title>Adiantum capillus-veneris genome.</title>
        <authorList>
            <person name="Fang Y."/>
            <person name="Liao Q."/>
        </authorList>
    </citation>
    <scope>NUCLEOTIDE SEQUENCE</scope>
    <source>
        <strain evidence="3">H3</strain>
        <tissue evidence="3">Leaf</tissue>
    </source>
</reference>
<feature type="signal peptide" evidence="1">
    <location>
        <begin position="1"/>
        <end position="35"/>
    </location>
</feature>
<dbReference type="OrthoDB" id="1921017at2759"/>
<sequence>MAPAAKLIGSQLPAAMLVVMLLLVGPLSDMGRVSAETTCNSAVVVEEGDTCFGIGQKFHTSVKQIRKANPGLDCDNLQVGKQICLS</sequence>
<accession>A0A9D4UIZ8</accession>
<dbReference type="InterPro" id="IPR036779">
    <property type="entry name" value="LysM_dom_sf"/>
</dbReference>
<evidence type="ECO:0000313" key="4">
    <source>
        <dbReference type="Proteomes" id="UP000886520"/>
    </source>
</evidence>
<dbReference type="Pfam" id="PF01476">
    <property type="entry name" value="LysM"/>
    <property type="match status" value="1"/>
</dbReference>
<evidence type="ECO:0000256" key="1">
    <source>
        <dbReference type="SAM" id="SignalP"/>
    </source>
</evidence>
<gene>
    <name evidence="3" type="ORF">GOP47_0017133</name>
</gene>
<evidence type="ECO:0000259" key="2">
    <source>
        <dbReference type="PROSITE" id="PS51782"/>
    </source>
</evidence>
<dbReference type="EMBL" id="JABFUD020000016">
    <property type="protein sequence ID" value="KAI5068788.1"/>
    <property type="molecule type" value="Genomic_DNA"/>
</dbReference>
<dbReference type="InterPro" id="IPR018392">
    <property type="entry name" value="LysM"/>
</dbReference>
<dbReference type="AlphaFoldDB" id="A0A9D4UIZ8"/>
<dbReference type="CDD" id="cd00118">
    <property type="entry name" value="LysM"/>
    <property type="match status" value="1"/>
</dbReference>
<proteinExistence type="predicted"/>
<dbReference type="Proteomes" id="UP000886520">
    <property type="component" value="Chromosome 16"/>
</dbReference>
<protein>
    <recommendedName>
        <fullName evidence="2">LysM domain-containing protein</fullName>
    </recommendedName>
</protein>
<comment type="caution">
    <text evidence="3">The sequence shown here is derived from an EMBL/GenBank/DDBJ whole genome shotgun (WGS) entry which is preliminary data.</text>
</comment>
<dbReference type="PROSITE" id="PS51782">
    <property type="entry name" value="LYSM"/>
    <property type="match status" value="1"/>
</dbReference>
<keyword evidence="1" id="KW-0732">Signal</keyword>
<feature type="chain" id="PRO_5038494764" description="LysM domain-containing protein" evidence="1">
    <location>
        <begin position="36"/>
        <end position="86"/>
    </location>
</feature>